<dbReference type="HOGENOM" id="CLU_044876_1_1_1"/>
<name>R7YZR6_CONA1</name>
<dbReference type="InterPro" id="IPR045312">
    <property type="entry name" value="PCBER-like"/>
</dbReference>
<feature type="domain" description="NmrA-like" evidence="3">
    <location>
        <begin position="8"/>
        <end position="142"/>
    </location>
</feature>
<dbReference type="SUPFAM" id="SSF51735">
    <property type="entry name" value="NAD(P)-binding Rossmann-fold domains"/>
    <property type="match status" value="1"/>
</dbReference>
<dbReference type="eggNOG" id="ENOG502SJZR">
    <property type="taxonomic scope" value="Eukaryota"/>
</dbReference>
<dbReference type="OrthoDB" id="419598at2759"/>
<evidence type="ECO:0000256" key="2">
    <source>
        <dbReference type="ARBA" id="ARBA00023002"/>
    </source>
</evidence>
<reference evidence="5" key="1">
    <citation type="submission" date="2012-06" db="EMBL/GenBank/DDBJ databases">
        <title>The genome sequence of Coniosporium apollinis CBS 100218.</title>
        <authorList>
            <consortium name="The Broad Institute Genome Sequencing Platform"/>
            <person name="Cuomo C."/>
            <person name="Gorbushina A."/>
            <person name="Noack S."/>
            <person name="Walker B."/>
            <person name="Young S.K."/>
            <person name="Zeng Q."/>
            <person name="Gargeya S."/>
            <person name="Fitzgerald M."/>
            <person name="Haas B."/>
            <person name="Abouelleil A."/>
            <person name="Alvarado L."/>
            <person name="Arachchi H.M."/>
            <person name="Berlin A.M."/>
            <person name="Chapman S.B."/>
            <person name="Goldberg J."/>
            <person name="Griggs A."/>
            <person name="Gujja S."/>
            <person name="Hansen M."/>
            <person name="Howarth C."/>
            <person name="Imamovic A."/>
            <person name="Larimer J."/>
            <person name="McCowan C."/>
            <person name="Montmayeur A."/>
            <person name="Murphy C."/>
            <person name="Neiman D."/>
            <person name="Pearson M."/>
            <person name="Priest M."/>
            <person name="Roberts A."/>
            <person name="Saif S."/>
            <person name="Shea T."/>
            <person name="Sisk P."/>
            <person name="Sykes S."/>
            <person name="Wortman J."/>
            <person name="Nusbaum C."/>
            <person name="Birren B."/>
        </authorList>
    </citation>
    <scope>NUCLEOTIDE SEQUENCE [LARGE SCALE GENOMIC DNA]</scope>
    <source>
        <strain evidence="5">CBS 100218</strain>
    </source>
</reference>
<sequence>MSSKDDVKNVAIVGASGLVGGEITRSLLERGTFNITAISRQESTGTLPPGVTVKRGDYTSSNFLESALEGQDVLIITLSVMASPDIQTGFIRAAAKVGVPWILPNEYGGDGANEELLNAVPILASKTKYRDLIEELGTSSWIGIACNLWIDYGLKGGWFSIDIPSRKATLYDDGTNPIVTTSLPQVGRAVARLLSLPVYSSSSPSLSDYKNQFAYTRSFSVSQTDMLSAVQRATSTKPEDWEITRMPVDEYIKAGPELLAKGDRMGMLNILYGSHFKKGLGDQYYGRESANEKLGLEDEDLDEVVERVVKEMERK</sequence>
<dbReference type="GO" id="GO:0016491">
    <property type="term" value="F:oxidoreductase activity"/>
    <property type="evidence" value="ECO:0007669"/>
    <property type="project" value="UniProtKB-KW"/>
</dbReference>
<dbReference type="GeneID" id="19904015"/>
<dbReference type="STRING" id="1168221.R7YZR6"/>
<evidence type="ECO:0000313" key="5">
    <source>
        <dbReference type="Proteomes" id="UP000016924"/>
    </source>
</evidence>
<dbReference type="CDD" id="cd05259">
    <property type="entry name" value="PCBER_SDR_a"/>
    <property type="match status" value="1"/>
</dbReference>
<dbReference type="InterPro" id="IPR051609">
    <property type="entry name" value="NmrA/Isoflavone_reductase-like"/>
</dbReference>
<dbReference type="Pfam" id="PF05368">
    <property type="entry name" value="NmrA"/>
    <property type="match status" value="1"/>
</dbReference>
<protein>
    <recommendedName>
        <fullName evidence="3">NmrA-like domain-containing protein</fullName>
    </recommendedName>
</protein>
<dbReference type="PANTHER" id="PTHR47706:SF7">
    <property type="entry name" value="CIPA-LIKE, PUTATIVE (AFU_ORTHOLOGUE AFUA_1G01630)-RELATED"/>
    <property type="match status" value="1"/>
</dbReference>
<dbReference type="EMBL" id="JH767587">
    <property type="protein sequence ID" value="EON67450.1"/>
    <property type="molecule type" value="Genomic_DNA"/>
</dbReference>
<evidence type="ECO:0000313" key="4">
    <source>
        <dbReference type="EMBL" id="EON67450.1"/>
    </source>
</evidence>
<keyword evidence="2" id="KW-0560">Oxidoreductase</keyword>
<dbReference type="Gene3D" id="3.40.50.720">
    <property type="entry name" value="NAD(P)-binding Rossmann-like Domain"/>
    <property type="match status" value="1"/>
</dbReference>
<dbReference type="PANTHER" id="PTHR47706">
    <property type="entry name" value="NMRA-LIKE FAMILY PROTEIN"/>
    <property type="match status" value="1"/>
</dbReference>
<dbReference type="OMA" id="VPCEFGS"/>
<gene>
    <name evidence="4" type="ORF">W97_06704</name>
</gene>
<proteinExistence type="predicted"/>
<accession>R7YZR6</accession>
<dbReference type="InterPro" id="IPR008030">
    <property type="entry name" value="NmrA-like"/>
</dbReference>
<keyword evidence="5" id="KW-1185">Reference proteome</keyword>
<organism evidence="4 5">
    <name type="scientific">Coniosporium apollinis (strain CBS 100218)</name>
    <name type="common">Rock-inhabiting black yeast</name>
    <dbReference type="NCBI Taxonomy" id="1168221"/>
    <lineage>
        <taxon>Eukaryota</taxon>
        <taxon>Fungi</taxon>
        <taxon>Dikarya</taxon>
        <taxon>Ascomycota</taxon>
        <taxon>Pezizomycotina</taxon>
        <taxon>Dothideomycetes</taxon>
        <taxon>Dothideomycetes incertae sedis</taxon>
        <taxon>Coniosporium</taxon>
    </lineage>
</organism>
<evidence type="ECO:0000256" key="1">
    <source>
        <dbReference type="ARBA" id="ARBA00022857"/>
    </source>
</evidence>
<dbReference type="Proteomes" id="UP000016924">
    <property type="component" value="Unassembled WGS sequence"/>
</dbReference>
<dbReference type="AlphaFoldDB" id="R7YZR6"/>
<dbReference type="InterPro" id="IPR036291">
    <property type="entry name" value="NAD(P)-bd_dom_sf"/>
</dbReference>
<evidence type="ECO:0000259" key="3">
    <source>
        <dbReference type="Pfam" id="PF05368"/>
    </source>
</evidence>
<keyword evidence="1" id="KW-0521">NADP</keyword>
<dbReference type="RefSeq" id="XP_007782767.1">
    <property type="nucleotide sequence ID" value="XM_007784577.1"/>
</dbReference>